<name>A0A288Q647_STELY</name>
<protein>
    <submittedName>
        <fullName evidence="2">Uncharacterized protein</fullName>
    </submittedName>
</protein>
<dbReference type="GeneID" id="34724896"/>
<dbReference type="AlphaFoldDB" id="A0A288Q647"/>
<feature type="transmembrane region" description="Helical" evidence="1">
    <location>
        <begin position="12"/>
        <end position="32"/>
    </location>
</feature>
<evidence type="ECO:0000256" key="1">
    <source>
        <dbReference type="SAM" id="Phobius"/>
    </source>
</evidence>
<reference evidence="2" key="1">
    <citation type="journal article" date="2017" name="PLoS ONE">
        <title>The mitochondrial genome of the plant-pathogenic fungus Stemphylium lycopersici uncovers a dynamic structure due to repetitive and mobile elements.</title>
        <authorList>
            <person name="Franco M.E.E."/>
            <person name="Lopez S.M.Y."/>
            <person name="Medina R."/>
            <person name="Lucentini C.G."/>
            <person name="Troncozo M.I."/>
            <person name="Pastorino G.N."/>
            <person name="Saparrat M.C.N."/>
            <person name="Balatti P.A."/>
        </authorList>
    </citation>
    <scope>NUCLEOTIDE SEQUENCE</scope>
    <source>
        <strain evidence="2">CIDEFI-216</strain>
    </source>
</reference>
<accession>A0A288Q647</accession>
<dbReference type="EMBL" id="KX453765">
    <property type="protein sequence ID" value="AOS52867.1"/>
    <property type="molecule type" value="Genomic_DNA"/>
</dbReference>
<feature type="transmembrane region" description="Helical" evidence="1">
    <location>
        <begin position="53"/>
        <end position="73"/>
    </location>
</feature>
<evidence type="ECO:0000313" key="2">
    <source>
        <dbReference type="EMBL" id="AOS52867.1"/>
    </source>
</evidence>
<feature type="transmembrane region" description="Helical" evidence="1">
    <location>
        <begin position="79"/>
        <end position="99"/>
    </location>
</feature>
<sequence>MLAKKNKILTGGTSIASTYKWLFITIVCLRFYKDFISFRTNRVAYTLHPKTPVICFSIVNHIYFRLFFFYIYQDICKKKITAPVFLALLTFFLIYHDILKKKLEDARAKL</sequence>
<keyword evidence="1" id="KW-0812">Transmembrane</keyword>
<organism evidence="2">
    <name type="scientific">Stemphylium lycopersici</name>
    <name type="common">Tomato gray leaf spot disease fungus</name>
    <name type="synonym">Thyrospora lycopersici</name>
    <dbReference type="NCBI Taxonomy" id="183478"/>
    <lineage>
        <taxon>Eukaryota</taxon>
        <taxon>Fungi</taxon>
        <taxon>Dikarya</taxon>
        <taxon>Ascomycota</taxon>
        <taxon>Pezizomycotina</taxon>
        <taxon>Dothideomycetes</taxon>
        <taxon>Pleosporomycetidae</taxon>
        <taxon>Pleosporales</taxon>
        <taxon>Pleosporineae</taxon>
        <taxon>Pleosporaceae</taxon>
        <taxon>Stemphylium</taxon>
    </lineage>
</organism>
<keyword evidence="2" id="KW-0496">Mitochondrion</keyword>
<proteinExistence type="predicted"/>
<keyword evidence="1" id="KW-1133">Transmembrane helix</keyword>
<gene>
    <name evidence="2" type="primary">orf110</name>
</gene>
<dbReference type="RefSeq" id="YP_009434001.1">
    <property type="nucleotide sequence ID" value="NC_036039.1"/>
</dbReference>
<geneLocation type="mitochondrion" evidence="2"/>
<keyword evidence="1" id="KW-0472">Membrane</keyword>